<dbReference type="AlphaFoldDB" id="I3EGI0"/>
<dbReference type="InParanoid" id="I3EGI0"/>
<proteinExistence type="predicted"/>
<feature type="chain" id="PRO_5003670533" description="GOLD domain-containing protein" evidence="1">
    <location>
        <begin position="20"/>
        <end position="144"/>
    </location>
</feature>
<dbReference type="OMA" id="ICFTPAG"/>
<feature type="signal peptide" evidence="1">
    <location>
        <begin position="1"/>
        <end position="19"/>
    </location>
</feature>
<dbReference type="EMBL" id="GL870879">
    <property type="protein sequence ID" value="EIJ88327.1"/>
    <property type="molecule type" value="Genomic_DNA"/>
</dbReference>
<evidence type="ECO:0000313" key="2">
    <source>
        <dbReference type="EMBL" id="EIJ88327.1"/>
    </source>
</evidence>
<keyword evidence="1" id="KW-0732">Signal</keyword>
<keyword evidence="3" id="KW-1185">Reference proteome</keyword>
<evidence type="ECO:0000313" key="3">
    <source>
        <dbReference type="Proteomes" id="UP000002872"/>
    </source>
</evidence>
<dbReference type="Proteomes" id="UP000002872">
    <property type="component" value="Unassembled WGS sequence"/>
</dbReference>
<dbReference type="HOGENOM" id="CLU_1796985_0_0_1"/>
<protein>
    <recommendedName>
        <fullName evidence="4">GOLD domain-containing protein</fullName>
    </recommendedName>
</protein>
<sequence length="144" mass="15481">MGLVLRIVSVVLFLWNVYGEKAAPEVFVIDGHNISCIKESNFSGYASLQVILAKDQSNLVFGSYVLMVYIIESPKIEVAMKEAVNQGITSICFTPAGGAAGSDGIQIKLDAPEEKKSSLLIREVQADGVMGADQKIRAFAISVK</sequence>
<name>I3EGI0_NEMP3</name>
<evidence type="ECO:0008006" key="4">
    <source>
        <dbReference type="Google" id="ProtNLM"/>
    </source>
</evidence>
<organism evidence="2 3">
    <name type="scientific">Nematocida parisii (strain ERTm3)</name>
    <name type="common">Nematode killer fungus</name>
    <dbReference type="NCBI Taxonomy" id="935791"/>
    <lineage>
        <taxon>Eukaryota</taxon>
        <taxon>Fungi</taxon>
        <taxon>Fungi incertae sedis</taxon>
        <taxon>Microsporidia</taxon>
        <taxon>Nematocida</taxon>
    </lineage>
</organism>
<dbReference type="VEuPathDB" id="MicrosporidiaDB:NEQG_01771"/>
<dbReference type="OrthoDB" id="10277950at2759"/>
<accession>I3EGI0</accession>
<gene>
    <name evidence="2" type="ORF">NEQG_01771</name>
</gene>
<reference evidence="2" key="1">
    <citation type="submission" date="2011-01" db="EMBL/GenBank/DDBJ databases">
        <title>The Genome Sequence of Nematocida parisii strain ERTm3.</title>
        <authorList>
            <consortium name="The Broad Institute Genome Sequencing Platform"/>
            <consortium name="The Broad Institute Genome Sequencing Center for Infectious Disease"/>
            <person name="Cuomo C."/>
            <person name="Troemel E."/>
            <person name="Young S.K."/>
            <person name="Zeng Q."/>
            <person name="Gargeya S."/>
            <person name="Fitzgerald M."/>
            <person name="Haas B."/>
            <person name="Abouelleil A."/>
            <person name="Alvarado L."/>
            <person name="Arachchi H.M."/>
            <person name="Berlin A."/>
            <person name="Chapman S.B."/>
            <person name="Gearin G."/>
            <person name="Goldberg J."/>
            <person name="Griggs A."/>
            <person name="Gujja S."/>
            <person name="Hansen M."/>
            <person name="Heiman D."/>
            <person name="Howarth C."/>
            <person name="Larimer J."/>
            <person name="Lui A."/>
            <person name="MacDonald P.J.P."/>
            <person name="McCowen C."/>
            <person name="Montmayeur A."/>
            <person name="Murphy C."/>
            <person name="Neiman D."/>
            <person name="Pearson M."/>
            <person name="Priest M."/>
            <person name="Roberts A."/>
            <person name="Saif S."/>
            <person name="Shea T."/>
            <person name="Sisk P."/>
            <person name="Stolte C."/>
            <person name="Sykes S."/>
            <person name="Wortman J."/>
            <person name="Nusbaum C."/>
            <person name="Birren B."/>
        </authorList>
    </citation>
    <scope>NUCLEOTIDE SEQUENCE</scope>
    <source>
        <strain evidence="2">ERTm3</strain>
    </source>
</reference>
<evidence type="ECO:0000256" key="1">
    <source>
        <dbReference type="SAM" id="SignalP"/>
    </source>
</evidence>